<dbReference type="InterPro" id="IPR036013">
    <property type="entry name" value="Band_7/SPFH_dom_sf"/>
</dbReference>
<dbReference type="OrthoDB" id="5501731at2"/>
<dbReference type="InterPro" id="IPR001107">
    <property type="entry name" value="Band_7"/>
</dbReference>
<dbReference type="PANTHER" id="PTHR10264">
    <property type="entry name" value="BAND 7 PROTEIN-RELATED"/>
    <property type="match status" value="1"/>
</dbReference>
<name>A0A5B8VKS1_9BACT</name>
<dbReference type="SUPFAM" id="SSF117892">
    <property type="entry name" value="Band 7/SPFH domain"/>
    <property type="match status" value="1"/>
</dbReference>
<accession>A0A5B8VKS1</accession>
<organism evidence="4 5">
    <name type="scientific">Arachidicoccus ginsenosidivorans</name>
    <dbReference type="NCBI Taxonomy" id="496057"/>
    <lineage>
        <taxon>Bacteria</taxon>
        <taxon>Pseudomonadati</taxon>
        <taxon>Bacteroidota</taxon>
        <taxon>Chitinophagia</taxon>
        <taxon>Chitinophagales</taxon>
        <taxon>Chitinophagaceae</taxon>
        <taxon>Arachidicoccus</taxon>
    </lineage>
</organism>
<evidence type="ECO:0000313" key="4">
    <source>
        <dbReference type="EMBL" id="QEC71572.1"/>
    </source>
</evidence>
<dbReference type="PANTHER" id="PTHR10264:SF83">
    <property type="entry name" value="BLL5629 PROTEIN"/>
    <property type="match status" value="1"/>
</dbReference>
<evidence type="ECO:0000313" key="5">
    <source>
        <dbReference type="Proteomes" id="UP000321291"/>
    </source>
</evidence>
<dbReference type="GO" id="GO:0005886">
    <property type="term" value="C:plasma membrane"/>
    <property type="evidence" value="ECO:0007669"/>
    <property type="project" value="InterPro"/>
</dbReference>
<dbReference type="AlphaFoldDB" id="A0A5B8VKS1"/>
<dbReference type="SMART" id="SM00244">
    <property type="entry name" value="PHB"/>
    <property type="match status" value="1"/>
</dbReference>
<dbReference type="InterPro" id="IPR043202">
    <property type="entry name" value="Band-7_stomatin-like"/>
</dbReference>
<dbReference type="CDD" id="cd13438">
    <property type="entry name" value="SPFH_eoslipins_u2"/>
    <property type="match status" value="1"/>
</dbReference>
<keyword evidence="5" id="KW-1185">Reference proteome</keyword>
<evidence type="ECO:0000256" key="2">
    <source>
        <dbReference type="ARBA" id="ARBA00008164"/>
    </source>
</evidence>
<evidence type="ECO:0000259" key="3">
    <source>
        <dbReference type="SMART" id="SM00244"/>
    </source>
</evidence>
<gene>
    <name evidence="4" type="ORF">FSB73_07715</name>
</gene>
<dbReference type="EMBL" id="CP042434">
    <property type="protein sequence ID" value="QEC71572.1"/>
    <property type="molecule type" value="Genomic_DNA"/>
</dbReference>
<comment type="subcellular location">
    <subcellularLocation>
        <location evidence="1">Membrane</location>
        <topology evidence="1">Single-pass membrane protein</topology>
    </subcellularLocation>
</comment>
<dbReference type="Pfam" id="PF01145">
    <property type="entry name" value="Band_7"/>
    <property type="match status" value="1"/>
</dbReference>
<reference evidence="4 5" key="1">
    <citation type="journal article" date="2017" name="Int. J. Syst. Evol. Microbiol.">
        <title>Arachidicoccus ginsenosidivorans sp. nov., with ginsenoside-converting activity isolated from ginseng cultivating soil.</title>
        <authorList>
            <person name="Siddiqi M.Z."/>
            <person name="Aslam Z."/>
            <person name="Im W.T."/>
        </authorList>
    </citation>
    <scope>NUCLEOTIDE SEQUENCE [LARGE SCALE GENOMIC DNA]</scope>
    <source>
        <strain evidence="4 5">Gsoil 809</strain>
    </source>
</reference>
<sequence>MMKKVRIASYQIGLVFKEKELVGLLKAGAYWIFGNKQIEILPKSVAISSKVLPLDLLLKFDPLAALLDKISVRDGEIVLLFEAGIFQEVLPTGQYAYWKEDKDRAFLSVDLTDIYIDRSISRAVLDNPKLRAFVRKLVVANQHKGLLFVEGKLDKILDAGTYYFWNNATSIEVKSIDTRMQQLEVAGQELLSKDKATLRINFYIRYEVTDLVRAVMGNREYDKQLYVLVQLALRAFIGGMTLDELLSRKTEVGPEILSYLSDQVTALGVSVVDAGIRDVILTGDMKEIMSQVIIAEKKAQANSIMRREETAATRSMLNTAKMMEENALLLKLKEMEYVERIADKIGSLSLTGNSNMIGQLKEIFLK</sequence>
<evidence type="ECO:0000256" key="1">
    <source>
        <dbReference type="ARBA" id="ARBA00004167"/>
    </source>
</evidence>
<comment type="similarity">
    <text evidence="2">Belongs to the band 7/mec-2 family.</text>
</comment>
<proteinExistence type="inferred from homology"/>
<dbReference type="Gene3D" id="3.30.479.30">
    <property type="entry name" value="Band 7 domain"/>
    <property type="match status" value="1"/>
</dbReference>
<protein>
    <submittedName>
        <fullName evidence="4">Slipin family protein</fullName>
    </submittedName>
</protein>
<dbReference type="KEGG" id="agi:FSB73_07715"/>
<feature type="domain" description="Band 7" evidence="3">
    <location>
        <begin position="138"/>
        <end position="293"/>
    </location>
</feature>
<dbReference type="Proteomes" id="UP000321291">
    <property type="component" value="Chromosome"/>
</dbReference>